<dbReference type="Proteomes" id="UP000297280">
    <property type="component" value="Unassembled WGS sequence"/>
</dbReference>
<evidence type="ECO:0000313" key="2">
    <source>
        <dbReference type="Proteomes" id="UP000297280"/>
    </source>
</evidence>
<organism evidence="1 2">
    <name type="scientific">Botrytis porri</name>
    <dbReference type="NCBI Taxonomy" id="87229"/>
    <lineage>
        <taxon>Eukaryota</taxon>
        <taxon>Fungi</taxon>
        <taxon>Dikarya</taxon>
        <taxon>Ascomycota</taxon>
        <taxon>Pezizomycotina</taxon>
        <taxon>Leotiomycetes</taxon>
        <taxon>Helotiales</taxon>
        <taxon>Sclerotiniaceae</taxon>
        <taxon>Botrytis</taxon>
    </lineage>
</organism>
<sequence>MASPVYQAGNLSTIFCEWCPDAIQKGVDIEIFEEAFVEIMAINCVGERKFLIGGTSSASMRSDI</sequence>
<accession>A0A4Z1KE82</accession>
<proteinExistence type="predicted"/>
<reference evidence="1 2" key="1">
    <citation type="submission" date="2017-12" db="EMBL/GenBank/DDBJ databases">
        <title>Comparative genomics of Botrytis spp.</title>
        <authorList>
            <person name="Valero-Jimenez C.A."/>
            <person name="Tapia P."/>
            <person name="Veloso J."/>
            <person name="Silva-Moreno E."/>
            <person name="Staats M."/>
            <person name="Valdes J.H."/>
            <person name="Van Kan J.A.L."/>
        </authorList>
    </citation>
    <scope>NUCLEOTIDE SEQUENCE [LARGE SCALE GENOMIC DNA]</scope>
    <source>
        <strain evidence="1 2">MUCL3349</strain>
    </source>
</reference>
<dbReference type="EMBL" id="PQXO01000600">
    <property type="protein sequence ID" value="TGO83728.1"/>
    <property type="molecule type" value="Genomic_DNA"/>
</dbReference>
<evidence type="ECO:0000313" key="1">
    <source>
        <dbReference type="EMBL" id="TGO83728.1"/>
    </source>
</evidence>
<keyword evidence="2" id="KW-1185">Reference proteome</keyword>
<gene>
    <name evidence="1" type="ORF">BPOR_0601g00080</name>
</gene>
<name>A0A4Z1KE82_9HELO</name>
<dbReference type="AlphaFoldDB" id="A0A4Z1KE82"/>
<protein>
    <submittedName>
        <fullName evidence="1">Uncharacterized protein</fullName>
    </submittedName>
</protein>
<comment type="caution">
    <text evidence="1">The sequence shown here is derived from an EMBL/GenBank/DDBJ whole genome shotgun (WGS) entry which is preliminary data.</text>
</comment>